<evidence type="ECO:0000259" key="2">
    <source>
        <dbReference type="SMART" id="SM00849"/>
    </source>
</evidence>
<dbReference type="AlphaFoldDB" id="A0A6J4UVF0"/>
<dbReference type="EMBL" id="CADCWI010000095">
    <property type="protein sequence ID" value="CAA9561744.1"/>
    <property type="molecule type" value="Genomic_DNA"/>
</dbReference>
<reference evidence="3" key="1">
    <citation type="submission" date="2020-02" db="EMBL/GenBank/DDBJ databases">
        <authorList>
            <person name="Meier V. D."/>
        </authorList>
    </citation>
    <scope>NUCLEOTIDE SEQUENCE</scope>
    <source>
        <strain evidence="3">AVDCRST_MAG43</strain>
    </source>
</reference>
<comment type="similarity">
    <text evidence="1">Belongs to the metallo-beta-lactamase superfamily. Class-B beta-lactamase family.</text>
</comment>
<sequence>MTVIRDHPWFAITEPEGGIFVIEEPLHDERVKSFLIVGEQRAVLLDTGMGVADIRTVVDALTDVPIIVVNSHAHWDHIGSNHRFDTIWIHEAESGYLQAGVGNDVLRPWFGPEHLTGQLPDGVTAETITIPPSTPTALVTDGQVIELGGRALEVLHCPGHSVGGIVLADHANGALFSTDVAYAGALYVYGTDDLPVYARSLRRLATLVPGLRAVYPSHGDSPIPPAMLPRMADALDGIGAGREPSWTDATRTGYDFDGFSVEVK</sequence>
<protein>
    <recommendedName>
        <fullName evidence="2">Metallo-beta-lactamase domain-containing protein</fullName>
    </recommendedName>
</protein>
<dbReference type="GO" id="GO:0017001">
    <property type="term" value="P:antibiotic catabolic process"/>
    <property type="evidence" value="ECO:0007669"/>
    <property type="project" value="UniProtKB-ARBA"/>
</dbReference>
<proteinExistence type="inferred from homology"/>
<dbReference type="InterPro" id="IPR036866">
    <property type="entry name" value="RibonucZ/Hydroxyglut_hydro"/>
</dbReference>
<accession>A0A6J4UVF0</accession>
<dbReference type="SUPFAM" id="SSF56281">
    <property type="entry name" value="Metallo-hydrolase/oxidoreductase"/>
    <property type="match status" value="1"/>
</dbReference>
<organism evidence="3">
    <name type="scientific">uncultured Thermomicrobiales bacterium</name>
    <dbReference type="NCBI Taxonomy" id="1645740"/>
    <lineage>
        <taxon>Bacteria</taxon>
        <taxon>Pseudomonadati</taxon>
        <taxon>Thermomicrobiota</taxon>
        <taxon>Thermomicrobia</taxon>
        <taxon>Thermomicrobiales</taxon>
        <taxon>environmental samples</taxon>
    </lineage>
</organism>
<evidence type="ECO:0000256" key="1">
    <source>
        <dbReference type="ARBA" id="ARBA00005250"/>
    </source>
</evidence>
<dbReference type="PANTHER" id="PTHR42951:SF4">
    <property type="entry name" value="ACYL-COENZYME A THIOESTERASE MBLAC2"/>
    <property type="match status" value="1"/>
</dbReference>
<dbReference type="InterPro" id="IPR050855">
    <property type="entry name" value="NDM-1-like"/>
</dbReference>
<dbReference type="SMART" id="SM00849">
    <property type="entry name" value="Lactamase_B"/>
    <property type="match status" value="1"/>
</dbReference>
<name>A0A6J4UVF0_9BACT</name>
<dbReference type="Gene3D" id="3.60.15.10">
    <property type="entry name" value="Ribonuclease Z/Hydroxyacylglutathione hydrolase-like"/>
    <property type="match status" value="1"/>
</dbReference>
<gene>
    <name evidence="3" type="ORF">AVDCRST_MAG43-1835</name>
</gene>
<feature type="domain" description="Metallo-beta-lactamase" evidence="2">
    <location>
        <begin position="30"/>
        <end position="218"/>
    </location>
</feature>
<dbReference type="PANTHER" id="PTHR42951">
    <property type="entry name" value="METALLO-BETA-LACTAMASE DOMAIN-CONTAINING"/>
    <property type="match status" value="1"/>
</dbReference>
<evidence type="ECO:0000313" key="3">
    <source>
        <dbReference type="EMBL" id="CAA9561744.1"/>
    </source>
</evidence>
<dbReference type="InterPro" id="IPR001279">
    <property type="entry name" value="Metallo-B-lactamas"/>
</dbReference>
<dbReference type="Pfam" id="PF00753">
    <property type="entry name" value="Lactamase_B"/>
    <property type="match status" value="1"/>
</dbReference>